<feature type="chain" id="PRO_5012706651" description="Secreted protein" evidence="1">
    <location>
        <begin position="20"/>
        <end position="70"/>
    </location>
</feature>
<proteinExistence type="predicted"/>
<name>A0A1R3JI47_9ROSI</name>
<reference evidence="3" key="1">
    <citation type="submission" date="2013-09" db="EMBL/GenBank/DDBJ databases">
        <title>Corchorus olitorius genome sequencing.</title>
        <authorList>
            <person name="Alam M."/>
            <person name="Haque M.S."/>
            <person name="Islam M.S."/>
            <person name="Emdad E.M."/>
            <person name="Islam M.M."/>
            <person name="Ahmed B."/>
            <person name="Halim A."/>
            <person name="Hossen Q.M.M."/>
            <person name="Hossain M.Z."/>
            <person name="Ahmed R."/>
            <person name="Khan M.M."/>
            <person name="Islam R."/>
            <person name="Rashid M.M."/>
            <person name="Khan S.A."/>
            <person name="Rahman M.S."/>
            <person name="Alam M."/>
            <person name="Yahiya A.S."/>
            <person name="Khan M.S."/>
            <person name="Azam M.S."/>
            <person name="Haque T."/>
            <person name="Lashkar M.Z.H."/>
            <person name="Akhand A.I."/>
            <person name="Morshed G."/>
            <person name="Roy S."/>
            <person name="Uddin K.S."/>
            <person name="Rabeya T."/>
            <person name="Hossain A.S."/>
            <person name="Chowdhury A."/>
            <person name="Snigdha A.R."/>
            <person name="Mortoza M.S."/>
            <person name="Matin S.A."/>
            <person name="Hoque S.M.E."/>
            <person name="Islam M.K."/>
            <person name="Roy D.K."/>
            <person name="Haider R."/>
            <person name="Moosa M.M."/>
            <person name="Elias S.M."/>
            <person name="Hasan A.M."/>
            <person name="Jahan S."/>
            <person name="Shafiuddin M."/>
            <person name="Mahmood N."/>
            <person name="Shommy N.S."/>
        </authorList>
    </citation>
    <scope>NUCLEOTIDE SEQUENCE [LARGE SCALE GENOMIC DNA]</scope>
    <source>
        <strain evidence="3">cv. O-4</strain>
    </source>
</reference>
<organism evidence="2 3">
    <name type="scientific">Corchorus olitorius</name>
    <dbReference type="NCBI Taxonomy" id="93759"/>
    <lineage>
        <taxon>Eukaryota</taxon>
        <taxon>Viridiplantae</taxon>
        <taxon>Streptophyta</taxon>
        <taxon>Embryophyta</taxon>
        <taxon>Tracheophyta</taxon>
        <taxon>Spermatophyta</taxon>
        <taxon>Magnoliopsida</taxon>
        <taxon>eudicotyledons</taxon>
        <taxon>Gunneridae</taxon>
        <taxon>Pentapetalae</taxon>
        <taxon>rosids</taxon>
        <taxon>malvids</taxon>
        <taxon>Malvales</taxon>
        <taxon>Malvaceae</taxon>
        <taxon>Grewioideae</taxon>
        <taxon>Apeibeae</taxon>
        <taxon>Corchorus</taxon>
    </lineage>
</organism>
<dbReference type="EMBL" id="AWUE01016005">
    <property type="protein sequence ID" value="OMO94548.1"/>
    <property type="molecule type" value="Genomic_DNA"/>
</dbReference>
<gene>
    <name evidence="2" type="ORF">COLO4_16296</name>
</gene>
<evidence type="ECO:0000256" key="1">
    <source>
        <dbReference type="SAM" id="SignalP"/>
    </source>
</evidence>
<comment type="caution">
    <text evidence="2">The sequence shown here is derived from an EMBL/GenBank/DDBJ whole genome shotgun (WGS) entry which is preliminary data.</text>
</comment>
<accession>A0A1R3JI47</accession>
<evidence type="ECO:0000313" key="2">
    <source>
        <dbReference type="EMBL" id="OMO94548.1"/>
    </source>
</evidence>
<evidence type="ECO:0008006" key="4">
    <source>
        <dbReference type="Google" id="ProtNLM"/>
    </source>
</evidence>
<keyword evidence="1" id="KW-0732">Signal</keyword>
<sequence>MPLLVCFAVLFELDGGMVGMAVEGVDVAAEMAEVSWTNPYATDEVIFSLFPLCLICLNDDDEWGNALLYL</sequence>
<evidence type="ECO:0000313" key="3">
    <source>
        <dbReference type="Proteomes" id="UP000187203"/>
    </source>
</evidence>
<dbReference type="AlphaFoldDB" id="A0A1R3JI47"/>
<feature type="signal peptide" evidence="1">
    <location>
        <begin position="1"/>
        <end position="19"/>
    </location>
</feature>
<protein>
    <recommendedName>
        <fullName evidence="4">Secreted protein</fullName>
    </recommendedName>
</protein>
<dbReference type="Proteomes" id="UP000187203">
    <property type="component" value="Unassembled WGS sequence"/>
</dbReference>
<keyword evidence="3" id="KW-1185">Reference proteome</keyword>